<keyword evidence="1" id="KW-0472">Membrane</keyword>
<name>A0A3P7PT37_9FIRM</name>
<protein>
    <recommendedName>
        <fullName evidence="4">Positive regulator of sigma(E), RseC/MucC</fullName>
    </recommendedName>
</protein>
<sequence>MAEIGQVTEVVGNLVSVKLQRHDACDHCNACMAGVETEEMILEAENLCQADVGDLVDISLEESNFLLAVIIMYIIPLFGLLIGLGAGYVIGNQLSVNVEIMSLLFGFAFLAITFLIIRKNEVKFHTRKFRPIASDIVKKHTD</sequence>
<organism evidence="2 3">
    <name type="scientific">Petrocella atlantisensis</name>
    <dbReference type="NCBI Taxonomy" id="2173034"/>
    <lineage>
        <taxon>Bacteria</taxon>
        <taxon>Bacillati</taxon>
        <taxon>Bacillota</taxon>
        <taxon>Clostridia</taxon>
        <taxon>Lachnospirales</taxon>
        <taxon>Vallitaleaceae</taxon>
        <taxon>Petrocella</taxon>
    </lineage>
</organism>
<dbReference type="KEGG" id="cbar:PATL70BA_0524"/>
<keyword evidence="3" id="KW-1185">Reference proteome</keyword>
<dbReference type="AlphaFoldDB" id="A0A3P7PT37"/>
<dbReference type="InterPro" id="IPR026268">
    <property type="entry name" value="RseC"/>
</dbReference>
<evidence type="ECO:0000256" key="1">
    <source>
        <dbReference type="SAM" id="Phobius"/>
    </source>
</evidence>
<dbReference type="OrthoDB" id="307768at2"/>
<dbReference type="Pfam" id="PF04246">
    <property type="entry name" value="RseC_MucC"/>
    <property type="match status" value="1"/>
</dbReference>
<feature type="transmembrane region" description="Helical" evidence="1">
    <location>
        <begin position="65"/>
        <end position="90"/>
    </location>
</feature>
<dbReference type="RefSeq" id="WP_125135905.1">
    <property type="nucleotide sequence ID" value="NZ_LR130778.1"/>
</dbReference>
<dbReference type="PANTHER" id="PTHR35867:SF1">
    <property type="entry name" value="PROTEIN RSEC"/>
    <property type="match status" value="1"/>
</dbReference>
<dbReference type="InterPro" id="IPR007359">
    <property type="entry name" value="SigmaE_reg_RseC_MucC"/>
</dbReference>
<accession>A0A3P7PT37</accession>
<evidence type="ECO:0000313" key="2">
    <source>
        <dbReference type="EMBL" id="VDN46381.1"/>
    </source>
</evidence>
<feature type="transmembrane region" description="Helical" evidence="1">
    <location>
        <begin position="96"/>
        <end position="117"/>
    </location>
</feature>
<dbReference type="Proteomes" id="UP000279029">
    <property type="component" value="Chromosome"/>
</dbReference>
<reference evidence="2 3" key="1">
    <citation type="submission" date="2018-09" db="EMBL/GenBank/DDBJ databases">
        <authorList>
            <person name="Postec A."/>
        </authorList>
    </citation>
    <scope>NUCLEOTIDE SEQUENCE [LARGE SCALE GENOMIC DNA]</scope>
    <source>
        <strain evidence="2">70B-A</strain>
    </source>
</reference>
<keyword evidence="1" id="KW-0812">Transmembrane</keyword>
<evidence type="ECO:0000313" key="3">
    <source>
        <dbReference type="Proteomes" id="UP000279029"/>
    </source>
</evidence>
<keyword evidence="1" id="KW-1133">Transmembrane helix</keyword>
<dbReference type="EMBL" id="LR130778">
    <property type="protein sequence ID" value="VDN46381.1"/>
    <property type="molecule type" value="Genomic_DNA"/>
</dbReference>
<gene>
    <name evidence="2" type="ORF">PATL70BA_0524</name>
</gene>
<evidence type="ECO:0008006" key="4">
    <source>
        <dbReference type="Google" id="ProtNLM"/>
    </source>
</evidence>
<proteinExistence type="predicted"/>
<dbReference type="PANTHER" id="PTHR35867">
    <property type="entry name" value="PROTEIN RSEC"/>
    <property type="match status" value="1"/>
</dbReference>
<dbReference type="PIRSF" id="PIRSF004923">
    <property type="entry name" value="RseC"/>
    <property type="match status" value="1"/>
</dbReference>